<dbReference type="EC" id="2.4.2.10" evidence="2 6"/>
<dbReference type="PANTHER" id="PTHR19278">
    <property type="entry name" value="OROTATE PHOSPHORIBOSYLTRANSFERASE"/>
    <property type="match status" value="1"/>
</dbReference>
<dbReference type="HAMAP" id="MF_01208">
    <property type="entry name" value="PyrE"/>
    <property type="match status" value="1"/>
</dbReference>
<dbReference type="AlphaFoldDB" id="A0A1J5TJ00"/>
<evidence type="ECO:0000256" key="4">
    <source>
        <dbReference type="ARBA" id="ARBA00022679"/>
    </source>
</evidence>
<dbReference type="Gene3D" id="3.40.50.2020">
    <property type="match status" value="1"/>
</dbReference>
<evidence type="ECO:0000313" key="9">
    <source>
        <dbReference type="Proteomes" id="UP000183815"/>
    </source>
</evidence>
<keyword evidence="6" id="KW-0460">Magnesium</keyword>
<comment type="similarity">
    <text evidence="6">Belongs to the purine/pyrimidine phosphoribosyltransferase family. PyrE subfamily.</text>
</comment>
<dbReference type="CDD" id="cd06223">
    <property type="entry name" value="PRTases_typeI"/>
    <property type="match status" value="1"/>
</dbReference>
<evidence type="ECO:0000256" key="2">
    <source>
        <dbReference type="ARBA" id="ARBA00011971"/>
    </source>
</evidence>
<dbReference type="InterPro" id="IPR023031">
    <property type="entry name" value="OPRT"/>
</dbReference>
<dbReference type="GO" id="GO:0004588">
    <property type="term" value="F:orotate phosphoribosyltransferase activity"/>
    <property type="evidence" value="ECO:0007669"/>
    <property type="project" value="UniProtKB-UniRule"/>
</dbReference>
<dbReference type="GO" id="GO:0044205">
    <property type="term" value="P:'de novo' UMP biosynthetic process"/>
    <property type="evidence" value="ECO:0007669"/>
    <property type="project" value="UniProtKB-UniRule"/>
</dbReference>
<evidence type="ECO:0000256" key="6">
    <source>
        <dbReference type="HAMAP-Rule" id="MF_01208"/>
    </source>
</evidence>
<comment type="caution">
    <text evidence="8">The sequence shown here is derived from an EMBL/GenBank/DDBJ whole genome shotgun (WGS) entry which is preliminary data.</text>
</comment>
<dbReference type="NCBIfam" id="TIGR00336">
    <property type="entry name" value="pyrE"/>
    <property type="match status" value="1"/>
</dbReference>
<comment type="subunit">
    <text evidence="6">Homodimer.</text>
</comment>
<evidence type="ECO:0000256" key="1">
    <source>
        <dbReference type="ARBA" id="ARBA00004889"/>
    </source>
</evidence>
<comment type="catalytic activity">
    <reaction evidence="6">
        <text>orotidine 5'-phosphate + diphosphate = orotate + 5-phospho-alpha-D-ribose 1-diphosphate</text>
        <dbReference type="Rhea" id="RHEA:10380"/>
        <dbReference type="ChEBI" id="CHEBI:30839"/>
        <dbReference type="ChEBI" id="CHEBI:33019"/>
        <dbReference type="ChEBI" id="CHEBI:57538"/>
        <dbReference type="ChEBI" id="CHEBI:58017"/>
        <dbReference type="EC" id="2.4.2.10"/>
    </reaction>
</comment>
<dbReference type="InterPro" id="IPR029057">
    <property type="entry name" value="PRTase-like"/>
</dbReference>
<dbReference type="GO" id="GO:0019856">
    <property type="term" value="P:pyrimidine nucleobase biosynthetic process"/>
    <property type="evidence" value="ECO:0007669"/>
    <property type="project" value="TreeGrafter"/>
</dbReference>
<feature type="binding site" evidence="6">
    <location>
        <position position="90"/>
    </location>
    <ligand>
        <name>5-phospho-alpha-D-ribose 1-diphosphate</name>
        <dbReference type="ChEBI" id="CHEBI:58017"/>
        <note>ligand shared between dimeric partners</note>
    </ligand>
</feature>
<keyword evidence="3 6" id="KW-0328">Glycosyltransferase</keyword>
<dbReference type="GO" id="GO:0000287">
    <property type="term" value="F:magnesium ion binding"/>
    <property type="evidence" value="ECO:0007669"/>
    <property type="project" value="UniProtKB-UniRule"/>
</dbReference>
<feature type="binding site" evidence="6">
    <location>
        <position position="96"/>
    </location>
    <ligand>
        <name>5-phospho-alpha-D-ribose 1-diphosphate</name>
        <dbReference type="ChEBI" id="CHEBI:58017"/>
        <note>ligand shared between dimeric partners</note>
    </ligand>
</feature>
<evidence type="ECO:0000256" key="3">
    <source>
        <dbReference type="ARBA" id="ARBA00022676"/>
    </source>
</evidence>
<protein>
    <recommendedName>
        <fullName evidence="2 6">Orotate phosphoribosyltransferase</fullName>
        <shortName evidence="6">OPRT</shortName>
        <shortName evidence="6">OPRTase</shortName>
        <ecNumber evidence="2 6">2.4.2.10</ecNumber>
    </recommendedName>
</protein>
<evidence type="ECO:0000313" key="8">
    <source>
        <dbReference type="EMBL" id="OIR13676.1"/>
    </source>
</evidence>
<comment type="cofactor">
    <cofactor evidence="6">
        <name>Mg(2+)</name>
        <dbReference type="ChEBI" id="CHEBI:18420"/>
    </cofactor>
</comment>
<name>A0A1J5TJ00_9ARCH</name>
<dbReference type="InterPro" id="IPR004467">
    <property type="entry name" value="Or_phspho_trans_dom"/>
</dbReference>
<dbReference type="EMBL" id="MIYU01000022">
    <property type="protein sequence ID" value="OIR13676.1"/>
    <property type="molecule type" value="Genomic_DNA"/>
</dbReference>
<sequence length="173" mass="18437">MSKHVQISEALLSTGAVKFGDFTLTSGRKSDFYVDVKKASSQPHILSQLASSFSTEAPQNIDTLAGLELGAIPLLVATSLKMKIPFAMIRKEARKHGTNSRIEGALGNKILVIEDVATTGGSIEDAVSVLREEGSEVDTALVVVDREEGAKERLSQIGVSLISLVTISEIRGE</sequence>
<feature type="binding site" evidence="6">
    <location>
        <position position="118"/>
    </location>
    <ligand>
        <name>orotate</name>
        <dbReference type="ChEBI" id="CHEBI:30839"/>
    </ligand>
</feature>
<dbReference type="UniPathway" id="UPA00070">
    <property type="reaction ID" value="UER00119"/>
</dbReference>
<dbReference type="PANTHER" id="PTHR19278:SF9">
    <property type="entry name" value="URIDINE 5'-MONOPHOSPHATE SYNTHASE"/>
    <property type="match status" value="1"/>
</dbReference>
<keyword evidence="5 6" id="KW-0665">Pyrimidine biosynthesis</keyword>
<keyword evidence="4 6" id="KW-0808">Transferase</keyword>
<reference evidence="8 9" key="1">
    <citation type="submission" date="2016-08" db="EMBL/GenBank/DDBJ databases">
        <title>New Insights into Marine Group III Euryarchaeota, from dark to light.</title>
        <authorList>
            <person name="Haro-Moreno J.M."/>
            <person name="Rodriguez-Valera F."/>
            <person name="Lopez-Garcia P."/>
            <person name="Moreira D."/>
            <person name="Martin-Cuadrado A.B."/>
        </authorList>
    </citation>
    <scope>NUCLEOTIDE SEQUENCE [LARGE SCALE GENOMIC DNA]</scope>
    <source>
        <strain evidence="8">CG-Bathy1</strain>
    </source>
</reference>
<organism evidence="8 9">
    <name type="scientific">Marine Group III euryarchaeote CG-Bathy1</name>
    <dbReference type="NCBI Taxonomy" id="1889001"/>
    <lineage>
        <taxon>Archaea</taxon>
        <taxon>Methanobacteriati</taxon>
        <taxon>Thermoplasmatota</taxon>
        <taxon>Thermoplasmata</taxon>
        <taxon>Candidatus Thermoprofundales</taxon>
    </lineage>
</organism>
<evidence type="ECO:0000256" key="5">
    <source>
        <dbReference type="ARBA" id="ARBA00022975"/>
    </source>
</evidence>
<gene>
    <name evidence="6" type="primary">pyrE</name>
    <name evidence="8" type="ORF">BEU04_03695</name>
</gene>
<evidence type="ECO:0000259" key="7">
    <source>
        <dbReference type="Pfam" id="PF00156"/>
    </source>
</evidence>
<dbReference type="SUPFAM" id="SSF53271">
    <property type="entry name" value="PRTase-like"/>
    <property type="match status" value="1"/>
</dbReference>
<accession>A0A1J5TJ00</accession>
<feature type="binding site" description="in other chain" evidence="6">
    <location>
        <begin position="114"/>
        <end position="122"/>
    </location>
    <ligand>
        <name>5-phospho-alpha-D-ribose 1-diphosphate</name>
        <dbReference type="ChEBI" id="CHEBI:58017"/>
        <note>ligand shared between dimeric partners</note>
    </ligand>
</feature>
<feature type="binding site" evidence="6">
    <location>
        <position position="146"/>
    </location>
    <ligand>
        <name>orotate</name>
        <dbReference type="ChEBI" id="CHEBI:30839"/>
    </ligand>
</feature>
<proteinExistence type="inferred from homology"/>
<comment type="function">
    <text evidence="6">Catalyzes the transfer of a ribosyl phosphate group from 5-phosphoribose 1-diphosphate to orotate, leading to the formation of orotidine monophosphate (OMP).</text>
</comment>
<comment type="pathway">
    <text evidence="1 6">Pyrimidine metabolism; UMP biosynthesis via de novo pathway; UMP from orotate: step 1/2.</text>
</comment>
<dbReference type="InterPro" id="IPR000836">
    <property type="entry name" value="PRTase_dom"/>
</dbReference>
<dbReference type="Proteomes" id="UP000183815">
    <property type="component" value="Unassembled WGS sequence"/>
</dbReference>
<dbReference type="Pfam" id="PF00156">
    <property type="entry name" value="Pribosyltran"/>
    <property type="match status" value="1"/>
</dbReference>
<feature type="binding site" description="in other chain" evidence="6">
    <location>
        <position position="91"/>
    </location>
    <ligand>
        <name>5-phospho-alpha-D-ribose 1-diphosphate</name>
        <dbReference type="ChEBI" id="CHEBI:58017"/>
        <note>ligand shared between dimeric partners</note>
    </ligand>
</feature>
<feature type="domain" description="Phosphoribosyltransferase" evidence="7">
    <location>
        <begin position="49"/>
        <end position="153"/>
    </location>
</feature>
<feature type="binding site" evidence="6">
    <location>
        <position position="94"/>
    </location>
    <ligand>
        <name>5-phospho-alpha-D-ribose 1-diphosphate</name>
        <dbReference type="ChEBI" id="CHEBI:58017"/>
        <note>ligand shared between dimeric partners</note>
    </ligand>
</feature>